<reference evidence="1 2" key="1">
    <citation type="journal article" date="2016" name="Antonie Van Leeuwenhoek">
        <title>Photobacterium sanguinicancri sp. nov. isolated from marine animals.</title>
        <authorList>
            <person name="Gomez-Gil B."/>
            <person name="Roque A."/>
            <person name="Rotllant G."/>
            <person name="Romalde J.L."/>
            <person name="Doce A."/>
            <person name="Eggermont M."/>
            <person name="Defoirdt T."/>
        </authorList>
    </citation>
    <scope>NUCLEOTIDE SEQUENCE [LARGE SCALE GENOMIC DNA]</scope>
    <source>
        <strain evidence="1 2">CAIM 1827</strain>
    </source>
</reference>
<accession>A0ABX4FTU5</accession>
<organism evidence="1 2">
    <name type="scientific">Photobacterium sanguinicancri</name>
    <dbReference type="NCBI Taxonomy" id="875932"/>
    <lineage>
        <taxon>Bacteria</taxon>
        <taxon>Pseudomonadati</taxon>
        <taxon>Pseudomonadota</taxon>
        <taxon>Gammaproteobacteria</taxon>
        <taxon>Vibrionales</taxon>
        <taxon>Vibrionaceae</taxon>
        <taxon>Photobacterium</taxon>
    </lineage>
</organism>
<comment type="caution">
    <text evidence="1">The sequence shown here is derived from an EMBL/GenBank/DDBJ whole genome shotgun (WGS) entry which is preliminary data.</text>
</comment>
<protein>
    <submittedName>
        <fullName evidence="1">Uncharacterized protein</fullName>
    </submittedName>
</protein>
<evidence type="ECO:0000313" key="2">
    <source>
        <dbReference type="Proteomes" id="UP000215999"/>
    </source>
</evidence>
<keyword evidence="2" id="KW-1185">Reference proteome</keyword>
<gene>
    <name evidence="1" type="ORF">ASV53_19215</name>
</gene>
<evidence type="ECO:0000313" key="1">
    <source>
        <dbReference type="EMBL" id="OZS42292.1"/>
    </source>
</evidence>
<dbReference type="EMBL" id="NOIF01000166">
    <property type="protein sequence ID" value="OZS42292.1"/>
    <property type="molecule type" value="Genomic_DNA"/>
</dbReference>
<dbReference type="RefSeq" id="WP_094958276.1">
    <property type="nucleotide sequence ID" value="NZ_NOIF01000166.1"/>
</dbReference>
<proteinExistence type="predicted"/>
<name>A0ABX4FTU5_9GAMM</name>
<dbReference type="Proteomes" id="UP000215999">
    <property type="component" value="Unassembled WGS sequence"/>
</dbReference>
<sequence length="96" mass="11243">MSKYQFFCKPNTNRKEFTFLNSASDSFLQEKEQLLAQGFEVEDDYIYADTESEAIEKFKSNFIYATEEYAASHPESGLFIFLKESVHALTKVFRKK</sequence>